<comment type="caution">
    <text evidence="1">The sequence shown here is derived from an EMBL/GenBank/DDBJ whole genome shotgun (WGS) entry which is preliminary data.</text>
</comment>
<accession>A0AAW2IVJ6</accession>
<dbReference type="AlphaFoldDB" id="A0AAW2IVJ6"/>
<dbReference type="EMBL" id="JACGWJ010000999">
    <property type="protein sequence ID" value="KAL0285911.1"/>
    <property type="molecule type" value="Genomic_DNA"/>
</dbReference>
<proteinExistence type="predicted"/>
<evidence type="ECO:0000313" key="1">
    <source>
        <dbReference type="EMBL" id="KAL0285911.1"/>
    </source>
</evidence>
<name>A0AAW2IVJ6_SESRA</name>
<gene>
    <name evidence="1" type="ORF">Sradi_7160300</name>
</gene>
<reference evidence="1" key="2">
    <citation type="journal article" date="2024" name="Plant">
        <title>Genomic evolution and insights into agronomic trait innovations of Sesamum species.</title>
        <authorList>
            <person name="Miao H."/>
            <person name="Wang L."/>
            <person name="Qu L."/>
            <person name="Liu H."/>
            <person name="Sun Y."/>
            <person name="Le M."/>
            <person name="Wang Q."/>
            <person name="Wei S."/>
            <person name="Zheng Y."/>
            <person name="Lin W."/>
            <person name="Duan Y."/>
            <person name="Cao H."/>
            <person name="Xiong S."/>
            <person name="Wang X."/>
            <person name="Wei L."/>
            <person name="Li C."/>
            <person name="Ma Q."/>
            <person name="Ju M."/>
            <person name="Zhao R."/>
            <person name="Li G."/>
            <person name="Mu C."/>
            <person name="Tian Q."/>
            <person name="Mei H."/>
            <person name="Zhang T."/>
            <person name="Gao T."/>
            <person name="Zhang H."/>
        </authorList>
    </citation>
    <scope>NUCLEOTIDE SEQUENCE</scope>
    <source>
        <strain evidence="1">G02</strain>
    </source>
</reference>
<reference evidence="1" key="1">
    <citation type="submission" date="2020-06" db="EMBL/GenBank/DDBJ databases">
        <authorList>
            <person name="Li T."/>
            <person name="Hu X."/>
            <person name="Zhang T."/>
            <person name="Song X."/>
            <person name="Zhang H."/>
            <person name="Dai N."/>
            <person name="Sheng W."/>
            <person name="Hou X."/>
            <person name="Wei L."/>
        </authorList>
    </citation>
    <scope>NUCLEOTIDE SEQUENCE</scope>
    <source>
        <strain evidence="1">G02</strain>
        <tissue evidence="1">Leaf</tissue>
    </source>
</reference>
<organism evidence="1">
    <name type="scientific">Sesamum radiatum</name>
    <name type="common">Black benniseed</name>
    <dbReference type="NCBI Taxonomy" id="300843"/>
    <lineage>
        <taxon>Eukaryota</taxon>
        <taxon>Viridiplantae</taxon>
        <taxon>Streptophyta</taxon>
        <taxon>Embryophyta</taxon>
        <taxon>Tracheophyta</taxon>
        <taxon>Spermatophyta</taxon>
        <taxon>Magnoliopsida</taxon>
        <taxon>eudicotyledons</taxon>
        <taxon>Gunneridae</taxon>
        <taxon>Pentapetalae</taxon>
        <taxon>asterids</taxon>
        <taxon>lamiids</taxon>
        <taxon>Lamiales</taxon>
        <taxon>Pedaliaceae</taxon>
        <taxon>Sesamum</taxon>
    </lineage>
</organism>
<sequence length="39" mass="4426">MEDKKDMQMVIKEHIKLGLIEPGVSAYSSLGFLIKMESE</sequence>
<protein>
    <submittedName>
        <fullName evidence="1">Uncharacterized protein</fullName>
    </submittedName>
</protein>